<dbReference type="PANTHER" id="PTHR35024">
    <property type="entry name" value="HYPOTHETICAL CYTOSOLIC PROTEIN"/>
    <property type="match status" value="1"/>
</dbReference>
<evidence type="ECO:0008006" key="5">
    <source>
        <dbReference type="Google" id="ProtNLM"/>
    </source>
</evidence>
<protein>
    <recommendedName>
        <fullName evidence="5">Polymer-forming cytoskeletal protein</fullName>
    </recommendedName>
</protein>
<dbReference type="EMBL" id="BAAAEJ010000009">
    <property type="protein sequence ID" value="GAA0398569.1"/>
    <property type="molecule type" value="Genomic_DNA"/>
</dbReference>
<comment type="similarity">
    <text evidence="1">Belongs to the bactofilin family.</text>
</comment>
<dbReference type="InterPro" id="IPR007607">
    <property type="entry name" value="BacA/B"/>
</dbReference>
<organism evidence="3 4">
    <name type="scientific">Brevundimonas terrae</name>
    <dbReference type="NCBI Taxonomy" id="363631"/>
    <lineage>
        <taxon>Bacteria</taxon>
        <taxon>Pseudomonadati</taxon>
        <taxon>Pseudomonadota</taxon>
        <taxon>Alphaproteobacteria</taxon>
        <taxon>Caulobacterales</taxon>
        <taxon>Caulobacteraceae</taxon>
        <taxon>Brevundimonas</taxon>
    </lineage>
</organism>
<dbReference type="RefSeq" id="WP_243862940.1">
    <property type="nucleotide sequence ID" value="NZ_BAAAEJ010000009.1"/>
</dbReference>
<evidence type="ECO:0000313" key="4">
    <source>
        <dbReference type="Proteomes" id="UP001500791"/>
    </source>
</evidence>
<evidence type="ECO:0000313" key="3">
    <source>
        <dbReference type="EMBL" id="GAA0398569.1"/>
    </source>
</evidence>
<comment type="caution">
    <text evidence="3">The sequence shown here is derived from an EMBL/GenBank/DDBJ whole genome shotgun (WGS) entry which is preliminary data.</text>
</comment>
<sequence length="246" mass="25285">MFNKGKPYVPPPTRSMGSANAHDGLHDLDDAELELDSEIHPEPSPAPRAAYSHAAEERMAATPQDSALHPEEHASDVDLISTQTQTHASADDSWSGGRLSSGGYGSGGGSGGGGHGGSGAGGGHGGGSTPANPTREAASVLANGMTFEGDISGVGQLVIEGVVKGDIRVSQVLINEKGTVEGTVHADQLDVRGRIAGAIVAKQVRLHPTSRVEGDITQEQITIERGAWFSGRSTQAKRGDELVEAD</sequence>
<gene>
    <name evidence="3" type="ORF">GCM10009093_26420</name>
</gene>
<dbReference type="Proteomes" id="UP001500791">
    <property type="component" value="Unassembled WGS sequence"/>
</dbReference>
<feature type="region of interest" description="Disordered" evidence="2">
    <location>
        <begin position="84"/>
        <end position="134"/>
    </location>
</feature>
<dbReference type="Pfam" id="PF04519">
    <property type="entry name" value="Bactofilin"/>
    <property type="match status" value="1"/>
</dbReference>
<keyword evidence="4" id="KW-1185">Reference proteome</keyword>
<feature type="region of interest" description="Disordered" evidence="2">
    <location>
        <begin position="1"/>
        <end position="70"/>
    </location>
</feature>
<name>A0ABP3IDR6_9CAUL</name>
<evidence type="ECO:0000256" key="1">
    <source>
        <dbReference type="ARBA" id="ARBA00044755"/>
    </source>
</evidence>
<evidence type="ECO:0000256" key="2">
    <source>
        <dbReference type="SAM" id="MobiDB-lite"/>
    </source>
</evidence>
<proteinExistence type="inferred from homology"/>
<dbReference type="PANTHER" id="PTHR35024:SF4">
    <property type="entry name" value="POLYMER-FORMING CYTOSKELETAL PROTEIN"/>
    <property type="match status" value="1"/>
</dbReference>
<feature type="compositionally biased region" description="Gly residues" evidence="2">
    <location>
        <begin position="99"/>
        <end position="128"/>
    </location>
</feature>
<accession>A0ABP3IDR6</accession>
<reference evidence="4" key="1">
    <citation type="journal article" date="2019" name="Int. J. Syst. Evol. Microbiol.">
        <title>The Global Catalogue of Microorganisms (GCM) 10K type strain sequencing project: providing services to taxonomists for standard genome sequencing and annotation.</title>
        <authorList>
            <consortium name="The Broad Institute Genomics Platform"/>
            <consortium name="The Broad Institute Genome Sequencing Center for Infectious Disease"/>
            <person name="Wu L."/>
            <person name="Ma J."/>
        </authorList>
    </citation>
    <scope>NUCLEOTIDE SEQUENCE [LARGE SCALE GENOMIC DNA]</scope>
    <source>
        <strain evidence="4">JCM 13476</strain>
    </source>
</reference>